<name>A0A8H6SZL0_MYCCL</name>
<dbReference type="GO" id="GO:0016757">
    <property type="term" value="F:glycosyltransferase activity"/>
    <property type="evidence" value="ECO:0007669"/>
    <property type="project" value="UniProtKB-KW"/>
</dbReference>
<keyword evidence="3" id="KW-0808">Transferase</keyword>
<dbReference type="PANTHER" id="PTHR43867:SF2">
    <property type="entry name" value="CELLULOSE SYNTHASE CATALYTIC SUBUNIT A [UDP-FORMING]"/>
    <property type="match status" value="1"/>
</dbReference>
<evidence type="ECO:0000256" key="5">
    <source>
        <dbReference type="ARBA" id="ARBA00022989"/>
    </source>
</evidence>
<dbReference type="InterPro" id="IPR029044">
    <property type="entry name" value="Nucleotide-diphossugar_trans"/>
</dbReference>
<dbReference type="Proteomes" id="UP000613580">
    <property type="component" value="Unassembled WGS sequence"/>
</dbReference>
<accession>A0A8H6SZL0</accession>
<dbReference type="EMBL" id="JACAZE010000008">
    <property type="protein sequence ID" value="KAF7308239.1"/>
    <property type="molecule type" value="Genomic_DNA"/>
</dbReference>
<comment type="subcellular location">
    <subcellularLocation>
        <location evidence="1">Membrane</location>
        <topology evidence="1">Multi-pass membrane protein</topology>
    </subcellularLocation>
</comment>
<dbReference type="PANTHER" id="PTHR43867">
    <property type="entry name" value="CELLULOSE SYNTHASE CATALYTIC SUBUNIT A [UDP-FORMING]"/>
    <property type="match status" value="1"/>
</dbReference>
<feature type="domain" description="Glycosyltransferase 2-like" evidence="8">
    <location>
        <begin position="97"/>
        <end position="270"/>
    </location>
</feature>
<evidence type="ECO:0000256" key="6">
    <source>
        <dbReference type="ARBA" id="ARBA00023136"/>
    </source>
</evidence>
<feature type="transmembrane region" description="Helical" evidence="7">
    <location>
        <begin position="385"/>
        <end position="403"/>
    </location>
</feature>
<evidence type="ECO:0000256" key="3">
    <source>
        <dbReference type="ARBA" id="ARBA00022679"/>
    </source>
</evidence>
<keyword evidence="10" id="KW-1185">Reference proteome</keyword>
<dbReference type="GO" id="GO:0016020">
    <property type="term" value="C:membrane"/>
    <property type="evidence" value="ECO:0007669"/>
    <property type="project" value="UniProtKB-SubCell"/>
</dbReference>
<proteinExistence type="predicted"/>
<dbReference type="SUPFAM" id="SSF53448">
    <property type="entry name" value="Nucleotide-diphospho-sugar transferases"/>
    <property type="match status" value="1"/>
</dbReference>
<feature type="transmembrane region" description="Helical" evidence="7">
    <location>
        <begin position="346"/>
        <end position="365"/>
    </location>
</feature>
<keyword evidence="2" id="KW-0328">Glycosyltransferase</keyword>
<gene>
    <name evidence="9" type="ORF">HMN09_00671800</name>
</gene>
<dbReference type="OrthoDB" id="72851at2759"/>
<evidence type="ECO:0000256" key="7">
    <source>
        <dbReference type="SAM" id="Phobius"/>
    </source>
</evidence>
<evidence type="ECO:0000256" key="1">
    <source>
        <dbReference type="ARBA" id="ARBA00004141"/>
    </source>
</evidence>
<comment type="caution">
    <text evidence="9">The sequence shown here is derived from an EMBL/GenBank/DDBJ whole genome shotgun (WGS) entry which is preliminary data.</text>
</comment>
<keyword evidence="4 7" id="KW-0812">Transmembrane</keyword>
<evidence type="ECO:0000313" key="10">
    <source>
        <dbReference type="Proteomes" id="UP000613580"/>
    </source>
</evidence>
<dbReference type="InterPro" id="IPR050321">
    <property type="entry name" value="Glycosyltr_2/OpgH_subfam"/>
</dbReference>
<keyword evidence="6 7" id="KW-0472">Membrane</keyword>
<protein>
    <submittedName>
        <fullName evidence="9">Glyco-trans-2-like domain-containing protein</fullName>
    </submittedName>
</protein>
<evidence type="ECO:0000313" key="9">
    <source>
        <dbReference type="EMBL" id="KAF7308239.1"/>
    </source>
</evidence>
<evidence type="ECO:0000256" key="4">
    <source>
        <dbReference type="ARBA" id="ARBA00022692"/>
    </source>
</evidence>
<dbReference type="InterPro" id="IPR001173">
    <property type="entry name" value="Glyco_trans_2-like"/>
</dbReference>
<organism evidence="9 10">
    <name type="scientific">Mycena chlorophos</name>
    <name type="common">Agaric fungus</name>
    <name type="synonym">Agaricus chlorophos</name>
    <dbReference type="NCBI Taxonomy" id="658473"/>
    <lineage>
        <taxon>Eukaryota</taxon>
        <taxon>Fungi</taxon>
        <taxon>Dikarya</taxon>
        <taxon>Basidiomycota</taxon>
        <taxon>Agaricomycotina</taxon>
        <taxon>Agaricomycetes</taxon>
        <taxon>Agaricomycetidae</taxon>
        <taxon>Agaricales</taxon>
        <taxon>Marasmiineae</taxon>
        <taxon>Mycenaceae</taxon>
        <taxon>Mycena</taxon>
    </lineage>
</organism>
<dbReference type="Gene3D" id="3.90.550.10">
    <property type="entry name" value="Spore Coat Polysaccharide Biosynthesis Protein SpsA, Chain A"/>
    <property type="match status" value="1"/>
</dbReference>
<evidence type="ECO:0000256" key="2">
    <source>
        <dbReference type="ARBA" id="ARBA00022676"/>
    </source>
</evidence>
<reference evidence="9" key="1">
    <citation type="submission" date="2020-05" db="EMBL/GenBank/DDBJ databases">
        <title>Mycena genomes resolve the evolution of fungal bioluminescence.</title>
        <authorList>
            <person name="Tsai I.J."/>
        </authorList>
    </citation>
    <scope>NUCLEOTIDE SEQUENCE</scope>
    <source>
        <strain evidence="9">110903Hualien_Pintung</strain>
    </source>
</reference>
<feature type="transmembrane region" description="Helical" evidence="7">
    <location>
        <begin position="50"/>
        <end position="70"/>
    </location>
</feature>
<feature type="transmembrane region" description="Helical" evidence="7">
    <location>
        <begin position="489"/>
        <end position="508"/>
    </location>
</feature>
<dbReference type="Pfam" id="PF00535">
    <property type="entry name" value="Glycos_transf_2"/>
    <property type="match status" value="1"/>
</dbReference>
<dbReference type="AlphaFoldDB" id="A0A8H6SZL0"/>
<feature type="transmembrane region" description="Helical" evidence="7">
    <location>
        <begin position="23"/>
        <end position="44"/>
    </location>
</feature>
<evidence type="ECO:0000259" key="8">
    <source>
        <dbReference type="Pfam" id="PF00535"/>
    </source>
</evidence>
<keyword evidence="5 7" id="KW-1133">Transmembrane helix</keyword>
<sequence>MAYPLPSPPTDEEKLRYLQGRRLPLYFFNLLAFTTLHVGAWLLIGSSSAFYWLAAPLLLVQLFNVLWFAIDFTGRDFDFAVHQETLREYQSTPAVDVYLPCCNEPLEILSNTYTYIAQLDYPNKSIFILDDAGRPAVRALVDRLQSQFPHVPFTYLPRPASERGILGKSGNIRHAFAHSSAEFFVVFDADFSVRKDFLNEVVPVMERFPDTAIVQTPQYFRVNRNQTWVEQGAGPQVEIPFRVDQVNRNGLAATACVGSNALYRRSALGEVAGMYPIAYSEDEHTGFQMIKRGWRVRYLPLPMACGTCPDNAQVFFSQQVRWCATAPSLVTSTDFWTASLQPMQRLCWIAPLFGYVASALTPFLIPIPGLLLVWGLSNGTLNPTWSWLCWLSVLPMAINILVVRKLWSRAGFGANTIRLGVVTQFAHLMSLKDYMFGSLSGWVVSGAAAATSPDVGDPLKLADSDLVGESTPLIVVAPTKPKDMKYIQMRVLCAAWVYGSALLLALGLSSLEWSQTRDRFGISVASCAVVVQLAEFWRTWAFIWWE</sequence>
<dbReference type="CDD" id="cd06421">
    <property type="entry name" value="CESA_CelA_like"/>
    <property type="match status" value="1"/>
</dbReference>